<name>A0A915LVY4_MELJA</name>
<feature type="compositionally biased region" description="Basic and acidic residues" evidence="1">
    <location>
        <begin position="33"/>
        <end position="59"/>
    </location>
</feature>
<organism evidence="2 3">
    <name type="scientific">Meloidogyne javanica</name>
    <name type="common">Root-knot nematode worm</name>
    <dbReference type="NCBI Taxonomy" id="6303"/>
    <lineage>
        <taxon>Eukaryota</taxon>
        <taxon>Metazoa</taxon>
        <taxon>Ecdysozoa</taxon>
        <taxon>Nematoda</taxon>
        <taxon>Chromadorea</taxon>
        <taxon>Rhabditida</taxon>
        <taxon>Tylenchina</taxon>
        <taxon>Tylenchomorpha</taxon>
        <taxon>Tylenchoidea</taxon>
        <taxon>Meloidogynidae</taxon>
        <taxon>Meloidogyninae</taxon>
        <taxon>Meloidogyne</taxon>
        <taxon>Meloidogyne incognita group</taxon>
    </lineage>
</organism>
<reference evidence="3" key="1">
    <citation type="submission" date="2022-11" db="UniProtKB">
        <authorList>
            <consortium name="WormBaseParasite"/>
        </authorList>
    </citation>
    <scope>IDENTIFICATION</scope>
</reference>
<accession>A0A915LVY4</accession>
<evidence type="ECO:0000313" key="3">
    <source>
        <dbReference type="WBParaSite" id="scaffold1952_cov217.g3933"/>
    </source>
</evidence>
<sequence length="154" mass="16971">MCEATEGVGDEKPEKESKKEDRKAIKLKIVMKKKGEQAKVSEEGKIQGERMSEDKDKEAPQSILKGLPSLGFLKDYKPSDHGEKPKAKRQKKEKGILFKPPVEEPKETEKAVPGKGKGKVKSTPKASTPSSDEDFKEIGGGSGQDNSEDEMEEK</sequence>
<feature type="compositionally biased region" description="Basic and acidic residues" evidence="1">
    <location>
        <begin position="74"/>
        <end position="85"/>
    </location>
</feature>
<keyword evidence="2" id="KW-1185">Reference proteome</keyword>
<feature type="region of interest" description="Disordered" evidence="1">
    <location>
        <begin position="1"/>
        <end position="154"/>
    </location>
</feature>
<dbReference type="Proteomes" id="UP000887561">
    <property type="component" value="Unplaced"/>
</dbReference>
<dbReference type="AlphaFoldDB" id="A0A915LVY4"/>
<feature type="compositionally biased region" description="Basic and acidic residues" evidence="1">
    <location>
        <begin position="9"/>
        <end position="24"/>
    </location>
</feature>
<protein>
    <submittedName>
        <fullName evidence="3">Uncharacterized protein</fullName>
    </submittedName>
</protein>
<evidence type="ECO:0000313" key="2">
    <source>
        <dbReference type="Proteomes" id="UP000887561"/>
    </source>
</evidence>
<proteinExistence type="predicted"/>
<evidence type="ECO:0000256" key="1">
    <source>
        <dbReference type="SAM" id="MobiDB-lite"/>
    </source>
</evidence>
<feature type="compositionally biased region" description="Basic and acidic residues" evidence="1">
    <location>
        <begin position="93"/>
        <end position="112"/>
    </location>
</feature>
<dbReference type="WBParaSite" id="scaffold1952_cov217.g3933">
    <property type="protein sequence ID" value="scaffold1952_cov217.g3933"/>
    <property type="gene ID" value="scaffold1952_cov217.g3933"/>
</dbReference>